<dbReference type="Pfam" id="PF09994">
    <property type="entry name" value="T6SS_Tle1-like_cat"/>
    <property type="match status" value="1"/>
</dbReference>
<name>A0A2M8WUX3_9MICO</name>
<dbReference type="EMBL" id="PGTZ01000006">
    <property type="protein sequence ID" value="PJI94730.1"/>
    <property type="molecule type" value="Genomic_DNA"/>
</dbReference>
<comment type="caution">
    <text evidence="2">The sequence shown here is derived from an EMBL/GenBank/DDBJ whole genome shotgun (WGS) entry which is preliminary data.</text>
</comment>
<dbReference type="Proteomes" id="UP000231586">
    <property type="component" value="Unassembled WGS sequence"/>
</dbReference>
<dbReference type="PANTHER" id="PTHR33840:SF1">
    <property type="entry name" value="TLE1 PHOSPHOLIPASE DOMAIN-CONTAINING PROTEIN"/>
    <property type="match status" value="1"/>
</dbReference>
<accession>A0A2M8WUX3</accession>
<evidence type="ECO:0000313" key="3">
    <source>
        <dbReference type="Proteomes" id="UP000231586"/>
    </source>
</evidence>
<evidence type="ECO:0000259" key="1">
    <source>
        <dbReference type="Pfam" id="PF09994"/>
    </source>
</evidence>
<dbReference type="InterPro" id="IPR018712">
    <property type="entry name" value="Tle1-like_cat"/>
</dbReference>
<proteinExistence type="predicted"/>
<reference evidence="2 3" key="1">
    <citation type="submission" date="2017-11" db="EMBL/GenBank/DDBJ databases">
        <title>Genomic Encyclopedia of Archaeal and Bacterial Type Strains, Phase II (KMG-II): From Individual Species to Whole Genera.</title>
        <authorList>
            <person name="Goeker M."/>
        </authorList>
    </citation>
    <scope>NUCLEOTIDE SEQUENCE [LARGE SCALE GENOMIC DNA]</scope>
    <source>
        <strain evidence="2 3">DSM 22413</strain>
    </source>
</reference>
<protein>
    <submittedName>
        <fullName evidence="2">Uncharacterized protein (DUF2235 family)</fullName>
    </submittedName>
</protein>
<dbReference type="AlphaFoldDB" id="A0A2M8WUX3"/>
<evidence type="ECO:0000313" key="2">
    <source>
        <dbReference type="EMBL" id="PJI94730.1"/>
    </source>
</evidence>
<gene>
    <name evidence="2" type="ORF">CLV34_0576</name>
</gene>
<dbReference type="OrthoDB" id="4378831at2"/>
<keyword evidence="3" id="KW-1185">Reference proteome</keyword>
<organism evidence="2 3">
    <name type="scientific">Luteimicrobium subarcticum</name>
    <dbReference type="NCBI Taxonomy" id="620910"/>
    <lineage>
        <taxon>Bacteria</taxon>
        <taxon>Bacillati</taxon>
        <taxon>Actinomycetota</taxon>
        <taxon>Actinomycetes</taxon>
        <taxon>Micrococcales</taxon>
        <taxon>Luteimicrobium</taxon>
    </lineage>
</organism>
<dbReference type="PANTHER" id="PTHR33840">
    <property type="match status" value="1"/>
</dbReference>
<sequence length="382" mass="41157">MKRLVVCCDGTWGSAVNRHVTNVEKIARAVRTDAPVDGVQQMVYSIGGVGARGYLADRVLGGAWGYGFTANVIDCYRFLAMNYDPGDEIFVIGFSRGAYTARSVAGMVASVGLLRGDEVVHDGLAGAEQAYRDYTPDGRARRAAFKAAHCYRETAITFLGVFDTVGALGVPAPFLKRARFHDVSLSASVRCARQALSIDDRRIKFEPCLWSVAPDDPPGRVKQVWFPGSHSEVGGGGAHRGLADVALRWMLGEARAAGLVVDEQRVAAQVDDDAPYVSTPGPGPLFTVVNAVDSLRRHPRFRRSGGPGGGWRRRLGGVPAPDPTQVYVASIAAHADRMSRVDGSVYAREAVNIGWWRDAADGALPVEPLPFLDGDTRTLTFR</sequence>
<dbReference type="RefSeq" id="WP_100348703.1">
    <property type="nucleotide sequence ID" value="NZ_PGTZ01000006.1"/>
</dbReference>
<feature type="domain" description="T6SS Phospholipase effector Tle1-like catalytic" evidence="1">
    <location>
        <begin position="2"/>
        <end position="252"/>
    </location>
</feature>